<accession>A0A9W8YFS1</accession>
<evidence type="ECO:0000313" key="1">
    <source>
        <dbReference type="EMBL" id="KAJ4374380.1"/>
    </source>
</evidence>
<dbReference type="AlphaFoldDB" id="A0A9W8YFS1"/>
<gene>
    <name evidence="1" type="ORF">N0V83_003121</name>
</gene>
<dbReference type="EMBL" id="JAPEUY010000004">
    <property type="protein sequence ID" value="KAJ4374380.1"/>
    <property type="molecule type" value="Genomic_DNA"/>
</dbReference>
<dbReference type="Proteomes" id="UP001140560">
    <property type="component" value="Unassembled WGS sequence"/>
</dbReference>
<keyword evidence="2" id="KW-1185">Reference proteome</keyword>
<evidence type="ECO:0000313" key="2">
    <source>
        <dbReference type="Proteomes" id="UP001140560"/>
    </source>
</evidence>
<protein>
    <submittedName>
        <fullName evidence="1">Uncharacterized protein</fullName>
    </submittedName>
</protein>
<name>A0A9W8YFS1_9PLEO</name>
<proteinExistence type="predicted"/>
<comment type="caution">
    <text evidence="1">The sequence shown here is derived from an EMBL/GenBank/DDBJ whole genome shotgun (WGS) entry which is preliminary data.</text>
</comment>
<sequence>MSVELAKPELLEEMSAELGAIDIVVALGSGELDVTDNESKFVVLDTTDDFVLEMTSKVLGKTEVLDAISTALDTSKVEIGVASAMLEAPTDEANEELDVASEGISLVDALLDEAKLDSLAED</sequence>
<reference evidence="1" key="1">
    <citation type="submission" date="2022-10" db="EMBL/GenBank/DDBJ databases">
        <title>Tapping the CABI collections for fungal endophytes: first genome assemblies for Collariella, Neodidymelliopsis, Ascochyta clinopodiicola, Didymella pomorum, Didymosphaeria variabile, Neocosmospora piperis and Neocucurbitaria cava.</title>
        <authorList>
            <person name="Hill R."/>
        </authorList>
    </citation>
    <scope>NUCLEOTIDE SEQUENCE</scope>
    <source>
        <strain evidence="1">IMI 356814</strain>
    </source>
</reference>
<organism evidence="1 2">
    <name type="scientific">Neocucurbitaria cava</name>
    <dbReference type="NCBI Taxonomy" id="798079"/>
    <lineage>
        <taxon>Eukaryota</taxon>
        <taxon>Fungi</taxon>
        <taxon>Dikarya</taxon>
        <taxon>Ascomycota</taxon>
        <taxon>Pezizomycotina</taxon>
        <taxon>Dothideomycetes</taxon>
        <taxon>Pleosporomycetidae</taxon>
        <taxon>Pleosporales</taxon>
        <taxon>Pleosporineae</taxon>
        <taxon>Cucurbitariaceae</taxon>
        <taxon>Neocucurbitaria</taxon>
    </lineage>
</organism>